<dbReference type="Pfam" id="PF02036">
    <property type="entry name" value="SCP2"/>
    <property type="match status" value="1"/>
</dbReference>
<dbReference type="GO" id="GO:0005829">
    <property type="term" value="C:cytosol"/>
    <property type="evidence" value="ECO:0007669"/>
    <property type="project" value="TreeGrafter"/>
</dbReference>
<proteinExistence type="predicted"/>
<organism evidence="2 3">
    <name type="scientific">Salipiger aestuarii</name>
    <dbReference type="NCBI Taxonomy" id="568098"/>
    <lineage>
        <taxon>Bacteria</taxon>
        <taxon>Pseudomonadati</taxon>
        <taxon>Pseudomonadota</taxon>
        <taxon>Alphaproteobacteria</taxon>
        <taxon>Rhodobacterales</taxon>
        <taxon>Roseobacteraceae</taxon>
        <taxon>Salipiger</taxon>
    </lineage>
</organism>
<dbReference type="SUPFAM" id="SSF55718">
    <property type="entry name" value="SCP-like"/>
    <property type="match status" value="1"/>
</dbReference>
<evidence type="ECO:0000313" key="3">
    <source>
        <dbReference type="Proteomes" id="UP000249165"/>
    </source>
</evidence>
<dbReference type="InterPro" id="IPR036527">
    <property type="entry name" value="SCP2_sterol-bd_dom_sf"/>
</dbReference>
<evidence type="ECO:0000259" key="1">
    <source>
        <dbReference type="Pfam" id="PF02036"/>
    </source>
</evidence>
<sequence>MSDVVTAAVDALNARLDGTGFDGIAKFVIMDEGSIIIDNDGARASKDMAGDHEADVTLTADTDTFQQIIEGDLNPTTAFMSGRMKIDGDMGAAMRLGGVLS</sequence>
<accession>A0A327YE44</accession>
<evidence type="ECO:0000313" key="2">
    <source>
        <dbReference type="EMBL" id="RAK18135.1"/>
    </source>
</evidence>
<protein>
    <submittedName>
        <fullName evidence="2">SCP-2 sterol transfer family protein</fullName>
    </submittedName>
</protein>
<dbReference type="Gene3D" id="3.30.1050.10">
    <property type="entry name" value="SCP2 sterol-binding domain"/>
    <property type="match status" value="1"/>
</dbReference>
<dbReference type="InterPro" id="IPR003033">
    <property type="entry name" value="SCP2_sterol-bd_dom"/>
</dbReference>
<dbReference type="PANTHER" id="PTHR10094">
    <property type="entry name" value="STEROL CARRIER PROTEIN 2 SCP-2 FAMILY PROTEIN"/>
    <property type="match status" value="1"/>
</dbReference>
<dbReference type="Proteomes" id="UP000249165">
    <property type="component" value="Unassembled WGS sequence"/>
</dbReference>
<keyword evidence="3" id="KW-1185">Reference proteome</keyword>
<comment type="caution">
    <text evidence="2">The sequence shown here is derived from an EMBL/GenBank/DDBJ whole genome shotgun (WGS) entry which is preliminary data.</text>
</comment>
<dbReference type="EMBL" id="QLMG01000014">
    <property type="protein sequence ID" value="RAK18135.1"/>
    <property type="molecule type" value="Genomic_DNA"/>
</dbReference>
<reference evidence="2 3" key="1">
    <citation type="submission" date="2018-06" db="EMBL/GenBank/DDBJ databases">
        <title>Genomic Encyclopedia of Archaeal and Bacterial Type Strains, Phase II (KMG-II): from individual species to whole genera.</title>
        <authorList>
            <person name="Goeker M."/>
        </authorList>
    </citation>
    <scope>NUCLEOTIDE SEQUENCE [LARGE SCALE GENOMIC DNA]</scope>
    <source>
        <strain evidence="2 3">DSM 22011</strain>
    </source>
</reference>
<dbReference type="RefSeq" id="WP_009504738.1">
    <property type="nucleotide sequence ID" value="NZ_LIGL01000019.1"/>
</dbReference>
<feature type="domain" description="SCP2" evidence="1">
    <location>
        <begin position="21"/>
        <end position="100"/>
    </location>
</feature>
<dbReference type="PANTHER" id="PTHR10094:SF25">
    <property type="entry name" value="SCP2 STEROL-BINDING DOMAIN-CONTAINING PROTEIN 1"/>
    <property type="match status" value="1"/>
</dbReference>
<dbReference type="AlphaFoldDB" id="A0A327YE44"/>
<name>A0A327YE44_9RHOB</name>
<dbReference type="OrthoDB" id="9809312at2"/>
<gene>
    <name evidence="2" type="ORF">ATI53_101431</name>
</gene>